<dbReference type="EMBL" id="BAABHF010000036">
    <property type="protein sequence ID" value="GAA4505030.1"/>
    <property type="molecule type" value="Genomic_DNA"/>
</dbReference>
<keyword evidence="3" id="KW-1185">Reference proteome</keyword>
<sequence length="150" mass="15667">MTRMAGATTATVPANAGSRSSASTIAVMPFCCASARYTVSPVLWERVSGRLTTAWAQNAASPRTSPAPGEIPSARIRPSRAVAPTKARSTARSSSRPTASGLPGTTGRATRPTRATASIHTCQIAMAAVPASRRQVTTSRGHGRNRRTHR</sequence>
<dbReference type="Proteomes" id="UP001500503">
    <property type="component" value="Unassembled WGS sequence"/>
</dbReference>
<name>A0ABP8QL44_9ACTN</name>
<accession>A0ABP8QL44</accession>
<protein>
    <submittedName>
        <fullName evidence="2">Uncharacterized protein</fullName>
    </submittedName>
</protein>
<organism evidence="2 3">
    <name type="scientific">Actinoallomurus oryzae</name>
    <dbReference type="NCBI Taxonomy" id="502180"/>
    <lineage>
        <taxon>Bacteria</taxon>
        <taxon>Bacillati</taxon>
        <taxon>Actinomycetota</taxon>
        <taxon>Actinomycetes</taxon>
        <taxon>Streptosporangiales</taxon>
        <taxon>Thermomonosporaceae</taxon>
        <taxon>Actinoallomurus</taxon>
    </lineage>
</organism>
<feature type="compositionally biased region" description="Low complexity" evidence="1">
    <location>
        <begin position="83"/>
        <end position="117"/>
    </location>
</feature>
<evidence type="ECO:0000313" key="3">
    <source>
        <dbReference type="Proteomes" id="UP001500503"/>
    </source>
</evidence>
<feature type="region of interest" description="Disordered" evidence="1">
    <location>
        <begin position="55"/>
        <end position="150"/>
    </location>
</feature>
<feature type="compositionally biased region" description="Polar residues" evidence="1">
    <location>
        <begin position="55"/>
        <end position="64"/>
    </location>
</feature>
<gene>
    <name evidence="2" type="ORF">GCM10023191_060200</name>
</gene>
<evidence type="ECO:0000313" key="2">
    <source>
        <dbReference type="EMBL" id="GAA4505030.1"/>
    </source>
</evidence>
<evidence type="ECO:0000256" key="1">
    <source>
        <dbReference type="SAM" id="MobiDB-lite"/>
    </source>
</evidence>
<proteinExistence type="predicted"/>
<feature type="compositionally biased region" description="Basic residues" evidence="1">
    <location>
        <begin position="141"/>
        <end position="150"/>
    </location>
</feature>
<reference evidence="3" key="1">
    <citation type="journal article" date="2019" name="Int. J. Syst. Evol. Microbiol.">
        <title>The Global Catalogue of Microorganisms (GCM) 10K type strain sequencing project: providing services to taxonomists for standard genome sequencing and annotation.</title>
        <authorList>
            <consortium name="The Broad Institute Genomics Platform"/>
            <consortium name="The Broad Institute Genome Sequencing Center for Infectious Disease"/>
            <person name="Wu L."/>
            <person name="Ma J."/>
        </authorList>
    </citation>
    <scope>NUCLEOTIDE SEQUENCE [LARGE SCALE GENOMIC DNA]</scope>
    <source>
        <strain evidence="3">JCM 17933</strain>
    </source>
</reference>
<comment type="caution">
    <text evidence="2">The sequence shown here is derived from an EMBL/GenBank/DDBJ whole genome shotgun (WGS) entry which is preliminary data.</text>
</comment>